<dbReference type="Gene3D" id="3.30.479.30">
    <property type="entry name" value="Band 7 domain"/>
    <property type="match status" value="1"/>
</dbReference>
<accession>A0A0B5DSY4</accession>
<dbReference type="PANTHER" id="PTHR43327:SF10">
    <property type="entry name" value="STOMATIN-LIKE PROTEIN 2, MITOCHONDRIAL"/>
    <property type="match status" value="1"/>
</dbReference>
<keyword evidence="2" id="KW-0645">Protease</keyword>
<gene>
    <name evidence="3" type="ORF">CP978_30085</name>
    <name evidence="2" type="ORF">SNOD_29785</name>
</gene>
<dbReference type="PANTHER" id="PTHR43327">
    <property type="entry name" value="STOMATIN-LIKE PROTEIN 2, MITOCHONDRIAL"/>
    <property type="match status" value="1"/>
</dbReference>
<keyword evidence="2" id="KW-0378">Hydrolase</keyword>
<dbReference type="EMBL" id="CP023747">
    <property type="protein sequence ID" value="QEV42242.1"/>
    <property type="molecule type" value="Genomic_DNA"/>
</dbReference>
<dbReference type="InterPro" id="IPR050710">
    <property type="entry name" value="Band7/mec-2_domain"/>
</dbReference>
<dbReference type="SMART" id="SM00244">
    <property type="entry name" value="PHB"/>
    <property type="match status" value="1"/>
</dbReference>
<evidence type="ECO:0000313" key="2">
    <source>
        <dbReference type="EMBL" id="AJE43736.1"/>
    </source>
</evidence>
<reference evidence="2 4" key="2">
    <citation type="journal article" date="2016" name="Appl. Microbiol. Biotechnol.">
        <title>Exploiting the genome sequence of Streptomyces nodosus for enhanced antibiotic production.</title>
        <authorList>
            <person name="Sweeney P."/>
            <person name="Murphy C.D."/>
            <person name="Caffrey P."/>
        </authorList>
    </citation>
    <scope>NUCLEOTIDE SEQUENCE [LARGE SCALE GENOMIC DNA]</scope>
    <source>
        <strain evidence="2 4">ATCC 14899</strain>
    </source>
</reference>
<protein>
    <submittedName>
        <fullName evidence="2">Protease</fullName>
    </submittedName>
    <submittedName>
        <fullName evidence="3">SPFH domain-containing protein</fullName>
    </submittedName>
</protein>
<proteinExistence type="predicted"/>
<dbReference type="STRING" id="40318.SNOD_29785"/>
<dbReference type="Proteomes" id="UP000031526">
    <property type="component" value="Chromosome"/>
</dbReference>
<organism evidence="2 4">
    <name type="scientific">Streptomyces nodosus</name>
    <dbReference type="NCBI Taxonomy" id="40318"/>
    <lineage>
        <taxon>Bacteria</taxon>
        <taxon>Bacillati</taxon>
        <taxon>Actinomycetota</taxon>
        <taxon>Actinomycetes</taxon>
        <taxon>Kitasatosporales</taxon>
        <taxon>Streptomycetaceae</taxon>
        <taxon>Streptomyces</taxon>
    </lineage>
</organism>
<dbReference type="KEGG" id="snq:CP978_30085"/>
<dbReference type="AlphaFoldDB" id="A0A0B5DSY4"/>
<dbReference type="GO" id="GO:0008233">
    <property type="term" value="F:peptidase activity"/>
    <property type="evidence" value="ECO:0007669"/>
    <property type="project" value="UniProtKB-KW"/>
</dbReference>
<feature type="domain" description="Band 7" evidence="1">
    <location>
        <begin position="20"/>
        <end position="185"/>
    </location>
</feature>
<sequence>MSLLVALVAVGVVVLVLLISSIRTVDQAHVAVVTLFGKYRRVLNPGLNLIIPIFERINSRVPVQNQTSRLQFSAITGDQAAVHFTSTIIFTVSDHSPETVQLVAFKFINENSFHMAMTSAVEASVREFVSTKKQAEVLGLRSEIVSHAKSTLDEQLASWGYTLVDLTVNDITFDAEVMASMSRVVAAKNAQSAAEFEGQALLITRTKEAEANGAAIRIAAQNEAEAARLRGEGLAQFRMELAKGLSESAQTLTDHGVDPGLLAFTMWTETIRESAKEGDGNVIFLDGSVEGMQSSLRHLQGLTQVGKE</sequence>
<reference evidence="4" key="1">
    <citation type="submission" date="2014-09" db="EMBL/GenBank/DDBJ databases">
        <title>Sequence of the Streptomyces nodosus genome.</title>
        <authorList>
            <person name="Sweeney P."/>
            <person name="Stephens N."/>
            <person name="Murphy C."/>
            <person name="Caffrey P."/>
        </authorList>
    </citation>
    <scope>NUCLEOTIDE SEQUENCE [LARGE SCALE GENOMIC DNA]</scope>
    <source>
        <strain evidence="4">ATCC 14899</strain>
    </source>
</reference>
<dbReference type="SUPFAM" id="SSF117892">
    <property type="entry name" value="Band 7/SPFH domain"/>
    <property type="match status" value="1"/>
</dbReference>
<evidence type="ECO:0000313" key="5">
    <source>
        <dbReference type="Proteomes" id="UP000325763"/>
    </source>
</evidence>
<name>A0A0B5DSY4_9ACTN</name>
<dbReference type="GO" id="GO:0006508">
    <property type="term" value="P:proteolysis"/>
    <property type="evidence" value="ECO:0007669"/>
    <property type="project" value="UniProtKB-KW"/>
</dbReference>
<dbReference type="EMBL" id="CP009313">
    <property type="protein sequence ID" value="AJE43736.1"/>
    <property type="molecule type" value="Genomic_DNA"/>
</dbReference>
<dbReference type="InterPro" id="IPR036013">
    <property type="entry name" value="Band_7/SPFH_dom_sf"/>
</dbReference>
<dbReference type="RefSeq" id="WP_043446080.1">
    <property type="nucleotide sequence ID" value="NZ_CP009313.1"/>
</dbReference>
<dbReference type="InterPro" id="IPR001107">
    <property type="entry name" value="Band_7"/>
</dbReference>
<evidence type="ECO:0000313" key="3">
    <source>
        <dbReference type="EMBL" id="QEV42242.1"/>
    </source>
</evidence>
<dbReference type="Pfam" id="PF01145">
    <property type="entry name" value="Band_7"/>
    <property type="match status" value="1"/>
</dbReference>
<evidence type="ECO:0000259" key="1">
    <source>
        <dbReference type="SMART" id="SM00244"/>
    </source>
</evidence>
<dbReference type="Proteomes" id="UP000325763">
    <property type="component" value="Chromosome"/>
</dbReference>
<keyword evidence="4" id="KW-1185">Reference proteome</keyword>
<dbReference type="OrthoDB" id="9809197at2"/>
<reference evidence="3 5" key="3">
    <citation type="submission" date="2017-09" db="EMBL/GenBank/DDBJ databases">
        <title>Streptomyces genome completion.</title>
        <authorList>
            <person name="Lee N."/>
            <person name="Cho B.-K."/>
        </authorList>
    </citation>
    <scope>NUCLEOTIDE SEQUENCE [LARGE SCALE GENOMIC DNA]</scope>
    <source>
        <strain evidence="3 5">ATCC 14899</strain>
    </source>
</reference>
<evidence type="ECO:0000313" key="4">
    <source>
        <dbReference type="Proteomes" id="UP000031526"/>
    </source>
</evidence>
<dbReference type="HOGENOM" id="CLU_865751_0_0_11"/>